<organism evidence="3">
    <name type="scientific">Cladocopium goreaui</name>
    <dbReference type="NCBI Taxonomy" id="2562237"/>
    <lineage>
        <taxon>Eukaryota</taxon>
        <taxon>Sar</taxon>
        <taxon>Alveolata</taxon>
        <taxon>Dinophyceae</taxon>
        <taxon>Suessiales</taxon>
        <taxon>Symbiodiniaceae</taxon>
        <taxon>Cladocopium</taxon>
    </lineage>
</organism>
<evidence type="ECO:0000313" key="5">
    <source>
        <dbReference type="Proteomes" id="UP001152797"/>
    </source>
</evidence>
<feature type="region of interest" description="Disordered" evidence="1">
    <location>
        <begin position="463"/>
        <end position="484"/>
    </location>
</feature>
<proteinExistence type="predicted"/>
<dbReference type="OrthoDB" id="10649791at2759"/>
<evidence type="ECO:0000256" key="2">
    <source>
        <dbReference type="SAM" id="Phobius"/>
    </source>
</evidence>
<comment type="caution">
    <text evidence="3">The sequence shown here is derived from an EMBL/GenBank/DDBJ whole genome shotgun (WGS) entry which is preliminary data.</text>
</comment>
<reference evidence="3" key="1">
    <citation type="submission" date="2022-10" db="EMBL/GenBank/DDBJ databases">
        <authorList>
            <person name="Chen Y."/>
            <person name="Dougan E. K."/>
            <person name="Chan C."/>
            <person name="Rhodes N."/>
            <person name="Thang M."/>
        </authorList>
    </citation>
    <scope>NUCLEOTIDE SEQUENCE</scope>
</reference>
<evidence type="ECO:0000313" key="3">
    <source>
        <dbReference type="EMBL" id="CAI4014842.1"/>
    </source>
</evidence>
<dbReference type="Proteomes" id="UP001152797">
    <property type="component" value="Unassembled WGS sequence"/>
</dbReference>
<keyword evidence="5" id="KW-1185">Reference proteome</keyword>
<protein>
    <submittedName>
        <fullName evidence="3">Uncharacterized protein</fullName>
    </submittedName>
</protein>
<dbReference type="EMBL" id="CAMXCT030006503">
    <property type="protein sequence ID" value="CAL4802154.1"/>
    <property type="molecule type" value="Genomic_DNA"/>
</dbReference>
<evidence type="ECO:0000313" key="4">
    <source>
        <dbReference type="EMBL" id="CAL4802154.1"/>
    </source>
</evidence>
<dbReference type="AlphaFoldDB" id="A0A9P1DQM6"/>
<keyword evidence="2" id="KW-0472">Membrane</keyword>
<sequence length="484" mass="53757">MVNYFDQWLLERASGNSTVPGSPCPFSVSSTDSEARQCKKKASYLMPESWLQSMMAKFTMEYQVQFPDSFAHAMSGKAMMETDGMTTVLKNTAGETIREIAAGEVISVSVQEALSIAGLSTSDSIEEQADLPNNMQRAKIAAVGATVLFHMEVSNTGDLGAPVNEITIQGIPGFVTQKETDLLDFDGSMRVRTYSGIRFKFNYRGTFTWFRMDKFVYVFTMCVVWLQLPGMIFFSFALRCLGTLSEALAGYTYEHIDFTKEVIGVAARNMAYGFSQEDTSDLHEESGQGKLVYGMSLRQVRRRLHHILNGHPTLTGPERKLFTEFFLANATGSLPTTGRDAVTYETYMQHLCSNENMKSFMDVVSIIDPVGANKNALEYVFTDKTVKALHELAAKRRKSGDTDTQMVHDTKMIVLNRLKLQASIWAAQRCNLTRCQLGQEALEAQLEKLQGAGLTLHDFASKLSGAASPEPPPLKTSRTAERLV</sequence>
<reference evidence="4 5" key="2">
    <citation type="submission" date="2024-05" db="EMBL/GenBank/DDBJ databases">
        <authorList>
            <person name="Chen Y."/>
            <person name="Shah S."/>
            <person name="Dougan E. K."/>
            <person name="Thang M."/>
            <person name="Chan C."/>
        </authorList>
    </citation>
    <scope>NUCLEOTIDE SEQUENCE [LARGE SCALE GENOMIC DNA]</scope>
</reference>
<keyword evidence="2" id="KW-0812">Transmembrane</keyword>
<dbReference type="EMBL" id="CAMXCT020006503">
    <property type="protein sequence ID" value="CAL1168217.1"/>
    <property type="molecule type" value="Genomic_DNA"/>
</dbReference>
<dbReference type="EMBL" id="CAMXCT010006503">
    <property type="protein sequence ID" value="CAI4014842.1"/>
    <property type="molecule type" value="Genomic_DNA"/>
</dbReference>
<evidence type="ECO:0000256" key="1">
    <source>
        <dbReference type="SAM" id="MobiDB-lite"/>
    </source>
</evidence>
<accession>A0A9P1DQM6</accession>
<keyword evidence="2" id="KW-1133">Transmembrane helix</keyword>
<name>A0A9P1DQM6_9DINO</name>
<gene>
    <name evidence="3" type="ORF">C1SCF055_LOCUS39711</name>
</gene>
<feature type="transmembrane region" description="Helical" evidence="2">
    <location>
        <begin position="215"/>
        <end position="238"/>
    </location>
</feature>